<dbReference type="Proteomes" id="UP000258309">
    <property type="component" value="Unassembled WGS sequence"/>
</dbReference>
<evidence type="ECO:0000259" key="6">
    <source>
        <dbReference type="Pfam" id="PF22939"/>
    </source>
</evidence>
<dbReference type="Pfam" id="PF12796">
    <property type="entry name" value="Ank_2"/>
    <property type="match status" value="11"/>
</dbReference>
<feature type="repeat" description="ANK" evidence="3">
    <location>
        <begin position="1492"/>
        <end position="1524"/>
    </location>
</feature>
<dbReference type="PRINTS" id="PR01415">
    <property type="entry name" value="ANKYRIN"/>
</dbReference>
<feature type="repeat" description="ANK" evidence="3">
    <location>
        <begin position="1239"/>
        <end position="1271"/>
    </location>
</feature>
<evidence type="ECO:0000256" key="1">
    <source>
        <dbReference type="ARBA" id="ARBA00022737"/>
    </source>
</evidence>
<dbReference type="SMART" id="SM00248">
    <property type="entry name" value="ANK"/>
    <property type="match status" value="33"/>
</dbReference>
<feature type="non-terminal residue" evidence="9">
    <location>
        <position position="1"/>
    </location>
</feature>
<organism evidence="9 10">
    <name type="scientific">Scytalidium lignicola</name>
    <name type="common">Hyphomycete</name>
    <dbReference type="NCBI Taxonomy" id="5539"/>
    <lineage>
        <taxon>Eukaryota</taxon>
        <taxon>Fungi</taxon>
        <taxon>Dikarya</taxon>
        <taxon>Ascomycota</taxon>
        <taxon>Pezizomycotina</taxon>
        <taxon>Leotiomycetes</taxon>
        <taxon>Leotiomycetes incertae sedis</taxon>
        <taxon>Scytalidium</taxon>
    </lineage>
</organism>
<dbReference type="EMBL" id="NCSJ02000205">
    <property type="protein sequence ID" value="RFU27471.1"/>
    <property type="molecule type" value="Genomic_DNA"/>
</dbReference>
<evidence type="ECO:0000256" key="4">
    <source>
        <dbReference type="SAM" id="Coils"/>
    </source>
</evidence>
<accession>A0A3E2H2C4</accession>
<evidence type="ECO:0000256" key="3">
    <source>
        <dbReference type="PROSITE-ProRule" id="PRU00023"/>
    </source>
</evidence>
<feature type="repeat" description="ANK" evidence="3">
    <location>
        <begin position="819"/>
        <end position="851"/>
    </location>
</feature>
<feature type="repeat" description="ANK" evidence="3">
    <location>
        <begin position="1081"/>
        <end position="1113"/>
    </location>
</feature>
<dbReference type="SUPFAM" id="SSF52540">
    <property type="entry name" value="P-loop containing nucleoside triphosphate hydrolases"/>
    <property type="match status" value="1"/>
</dbReference>
<feature type="repeat" description="ANK" evidence="3">
    <location>
        <begin position="1206"/>
        <end position="1238"/>
    </location>
</feature>
<dbReference type="InterPro" id="IPR027417">
    <property type="entry name" value="P-loop_NTPase"/>
</dbReference>
<feature type="repeat" description="ANK" evidence="3">
    <location>
        <begin position="1634"/>
        <end position="1666"/>
    </location>
</feature>
<name>A0A3E2H2C4_SCYLI</name>
<feature type="repeat" description="ANK" evidence="3">
    <location>
        <begin position="1767"/>
        <end position="1799"/>
    </location>
</feature>
<feature type="repeat" description="ANK" evidence="3">
    <location>
        <begin position="917"/>
        <end position="949"/>
    </location>
</feature>
<evidence type="ECO:0000259" key="8">
    <source>
        <dbReference type="Pfam" id="PF24883"/>
    </source>
</evidence>
<keyword evidence="2 3" id="KW-0040">ANK repeat</keyword>
<dbReference type="InterPro" id="IPR002110">
    <property type="entry name" value="Ankyrin_rpt"/>
</dbReference>
<feature type="repeat" description="ANK" evidence="3">
    <location>
        <begin position="1427"/>
        <end position="1459"/>
    </location>
</feature>
<feature type="repeat" description="ANK" evidence="3">
    <location>
        <begin position="1601"/>
        <end position="1633"/>
    </location>
</feature>
<protein>
    <submittedName>
        <fullName evidence="9">Uncharacterized protein</fullName>
    </submittedName>
</protein>
<dbReference type="InterPro" id="IPR054471">
    <property type="entry name" value="GPIID_WHD"/>
</dbReference>
<gene>
    <name evidence="9" type="ORF">B7463_g8880</name>
</gene>
<dbReference type="OMA" id="QGREYEN"/>
<keyword evidence="1" id="KW-0677">Repeat</keyword>
<dbReference type="Gene3D" id="3.40.50.300">
    <property type="entry name" value="P-loop containing nucleotide triphosphate hydrolases"/>
    <property type="match status" value="1"/>
</dbReference>
<reference evidence="9 10" key="1">
    <citation type="submission" date="2018-05" db="EMBL/GenBank/DDBJ databases">
        <title>Draft genome sequence of Scytalidium lignicola DSM 105466, a ubiquitous saprotrophic fungus.</title>
        <authorList>
            <person name="Buettner E."/>
            <person name="Gebauer A.M."/>
            <person name="Hofrichter M."/>
            <person name="Liers C."/>
            <person name="Kellner H."/>
        </authorList>
    </citation>
    <scope>NUCLEOTIDE SEQUENCE [LARGE SCALE GENOMIC DNA]</scope>
    <source>
        <strain evidence="9 10">DSM 105466</strain>
    </source>
</reference>
<dbReference type="InterPro" id="IPR056884">
    <property type="entry name" value="NPHP3-like_N"/>
</dbReference>
<feature type="repeat" description="ANK" evidence="3">
    <location>
        <begin position="1393"/>
        <end position="1425"/>
    </location>
</feature>
<feature type="non-terminal residue" evidence="9">
    <location>
        <position position="2135"/>
    </location>
</feature>
<feature type="repeat" description="ANK" evidence="3">
    <location>
        <begin position="1275"/>
        <end position="1304"/>
    </location>
</feature>
<dbReference type="InterPro" id="IPR056125">
    <property type="entry name" value="DUF7708"/>
</dbReference>
<dbReference type="PROSITE" id="PS50088">
    <property type="entry name" value="ANK_REPEAT"/>
    <property type="match status" value="27"/>
</dbReference>
<feature type="domain" description="DUF7708" evidence="7">
    <location>
        <begin position="90"/>
        <end position="230"/>
    </location>
</feature>
<feature type="repeat" description="ANK" evidence="3">
    <location>
        <begin position="1459"/>
        <end position="1491"/>
    </location>
</feature>
<dbReference type="Pfam" id="PF24883">
    <property type="entry name" value="NPHP3_N"/>
    <property type="match status" value="1"/>
</dbReference>
<feature type="repeat" description="ANK" evidence="3">
    <location>
        <begin position="1734"/>
        <end position="1766"/>
    </location>
</feature>
<dbReference type="InterPro" id="IPR036770">
    <property type="entry name" value="Ankyrin_rpt-contain_sf"/>
</dbReference>
<feature type="repeat" description="ANK" evidence="3">
    <location>
        <begin position="1932"/>
        <end position="1964"/>
    </location>
</feature>
<feature type="repeat" description="ANK" evidence="3">
    <location>
        <begin position="1147"/>
        <end position="1179"/>
    </location>
</feature>
<dbReference type="Pfam" id="PF00023">
    <property type="entry name" value="Ank"/>
    <property type="match status" value="4"/>
</dbReference>
<dbReference type="OrthoDB" id="7464126at2759"/>
<dbReference type="Pfam" id="PF24809">
    <property type="entry name" value="DUF7708"/>
    <property type="match status" value="1"/>
</dbReference>
<dbReference type="Pfam" id="PF22939">
    <property type="entry name" value="WHD_GPIID"/>
    <property type="match status" value="1"/>
</dbReference>
<evidence type="ECO:0000313" key="10">
    <source>
        <dbReference type="Proteomes" id="UP000258309"/>
    </source>
</evidence>
<proteinExistence type="predicted"/>
<dbReference type="PANTHER" id="PTHR24198:SF165">
    <property type="entry name" value="ANKYRIN REPEAT-CONTAINING PROTEIN-RELATED"/>
    <property type="match status" value="1"/>
</dbReference>
<feature type="repeat" description="ANK" evidence="3">
    <location>
        <begin position="1117"/>
        <end position="1146"/>
    </location>
</feature>
<keyword evidence="10" id="KW-1185">Reference proteome</keyword>
<feature type="domain" description="GPI inositol-deacylase winged helix" evidence="6">
    <location>
        <begin position="596"/>
        <end position="675"/>
    </location>
</feature>
<feature type="region of interest" description="Disordered" evidence="5">
    <location>
        <begin position="1"/>
        <end position="21"/>
    </location>
</feature>
<feature type="repeat" description="ANK" evidence="3">
    <location>
        <begin position="1866"/>
        <end position="1898"/>
    </location>
</feature>
<evidence type="ECO:0000259" key="7">
    <source>
        <dbReference type="Pfam" id="PF24809"/>
    </source>
</evidence>
<feature type="repeat" description="ANK" evidence="3">
    <location>
        <begin position="1998"/>
        <end position="2030"/>
    </location>
</feature>
<dbReference type="PANTHER" id="PTHR24198">
    <property type="entry name" value="ANKYRIN REPEAT AND PROTEIN KINASE DOMAIN-CONTAINING PROTEIN"/>
    <property type="match status" value="1"/>
</dbReference>
<feature type="repeat" description="ANK" evidence="3">
    <location>
        <begin position="1048"/>
        <end position="1080"/>
    </location>
</feature>
<feature type="repeat" description="ANK" evidence="3">
    <location>
        <begin position="1019"/>
        <end position="1047"/>
    </location>
</feature>
<feature type="repeat" description="ANK" evidence="3">
    <location>
        <begin position="1800"/>
        <end position="1832"/>
    </location>
</feature>
<evidence type="ECO:0000313" key="9">
    <source>
        <dbReference type="EMBL" id="RFU27471.1"/>
    </source>
</evidence>
<evidence type="ECO:0000256" key="5">
    <source>
        <dbReference type="SAM" id="MobiDB-lite"/>
    </source>
</evidence>
<dbReference type="PROSITE" id="PS50297">
    <property type="entry name" value="ANK_REP_REGION"/>
    <property type="match status" value="18"/>
</dbReference>
<feature type="repeat" description="ANK" evidence="3">
    <location>
        <begin position="1899"/>
        <end position="1931"/>
    </location>
</feature>
<evidence type="ECO:0000256" key="2">
    <source>
        <dbReference type="ARBA" id="ARBA00023043"/>
    </source>
</evidence>
<dbReference type="Gene3D" id="1.25.40.20">
    <property type="entry name" value="Ankyrin repeat-containing domain"/>
    <property type="match status" value="11"/>
</dbReference>
<comment type="caution">
    <text evidence="9">The sequence shown here is derived from an EMBL/GenBank/DDBJ whole genome shotgun (WGS) entry which is preliminary data.</text>
</comment>
<feature type="repeat" description="ANK" evidence="3">
    <location>
        <begin position="1833"/>
        <end position="1865"/>
    </location>
</feature>
<keyword evidence="4" id="KW-0175">Coiled coil</keyword>
<sequence>MASIAPPETQGAPGSSPAIAGQNESDELWTAAVKLLNPDDEAQIRLQNTNKLTVLDEVLAAAIEKRERCKDRQWKIKRRDGTIIVLRDVFDRIASWLNKLQSIGDFVTQFDSAHLALPWSLIKFFLQISTVDSEKLGTVYDRIEMITNLIGRCAIFEDLYLRDSSKASDLFKKAIIKLYVSVLTYLAEAKRFYAQNSATKNILHISDFDVDKLAENIQNEQTSVEEFARLIDAESLRNANQNIRLLSTEAQKYKKELRDALANLRIDHIRDQLSDLAKGVESSKKFELLRWISKIPYSKHHESVRKDRLEGSGIWLFEQVQYMQWRRAHSSSLLWLHGIPGSGKSKLVSLLIDTWRENSINPQTEPLAYVYCARNVAEPERSEPVAIVRSILRQLSCPKPNISVQSVVLKKYHELQEEGFDPRELTLFEAKALILELLEHNRATIIIDAVDECIPERRYQLLSTIEELMKKSSCPVKIVLSSRNYEDISTLLTKLTNLKIDASNNKSDIERFVRSEVTRSIQESRLLGGRVSAQLQDKLIRTLIDGAQGMFLWVALQIQNLCNPQRMKFENDVVQELGRLPDKLVDIYSKIYAEIYSAGITSRQIADTALRWLLSAQGHLSATDFIKAVTLDNAEQIEQVSTSTLMDICGNLVVLDTELDVFRFTHLSVREFLESRPDFTPKLTHAITAEICLNTLLTRDWLLSEITWQKATLYQYATLYWAFHVEHCGQDNRKNKISDTLTHILTKDDRVAPWFAKWLLQVKSASQTLSWDDPLKEKLEQLLSYPETCLFTACTFGFSETVELLSKAIPHATKQVNIGGATGLHLASQHGHLDIVQILLDVGVDIDAKDNGMETALVRACSAGHDDIVILLLSRGADRNIQGERYGTALQAASLHGNRNIVELLLESADLDAEGGQFGTALQAASLRGHHNVVKALLDKDAEVNALGGEYTKTADLSTKESNVDGITRVVRYLLKQQNLLDNPSWEDFSPEWQHETVVQLLLDGKVDINIQSRGFGPALQAASRGGHTEVIRTLLNTGADPNGEGGAYGTALQAAAVSGNDEAVQLLLEAGAYVNTQSGMYSTALQAACRRQHEKVIQILLDYKADVNAQGGVYGSALQASARTGSTRIVKILLDRGADVNAQGGEYCTALQAASSQGFHQIVQMLLDSQADVNLRGGKYGTALQAASGAGHANVVYLLVEHDAKFDNALQIAALGGHEDIVAYLLDNGADPNGQGGTFGTALQTATAAGQDKVVQLLLNKNADANSEGNYFGTALQVAAAAGNMILVQLLLDRGADPGTIGGNFGAVSTQLLERVDFEKDDQAQDHISALVAASAGGHEEVVRMLLNAQEKFEMRSGPEMLNRSLVRASANGHLKVAQLLLDNGAEINPIQEQTPLQGACKNGHEDIVRLLLAKNADANLVNGYDFLPPLHTATQGNHETIVRMLLESGANVNEDTGDGTVLHIASYNGFENLVRVYLHKGVNFNIIGGSKTTPLLLASSAGHNAIVRILLECGADPNTTVKGRSLRYGKLVKHGTALRAAVHGGFENITQLLLNYGATVNTNVDSSSTALQVACAKGSEPLVQMLLDKGADVNIQGGTYGTALQAAAYHGFENIVRLLLDRGADVNVMCGLYSTALQAGAASGNEKVVHLLLSSGANVRREDGEPEEANPSVPSFQVPSRAKLSLEDRALAFLDSVARERGEIDKRNNLLRLLERSAIAKVPTKGKRQKGKYGTSLQAAAFAGNAEVVRMLLDNGANINVRDEHGQTPLHRAAYQGHTAIVELLLSKGADINEADQQGRTALRWVANYGYEKLLGLLSLKGAQMDIKDEMGQTAMHRAAHNGNIAIARMLIEKGLNVNAVDSEGETPLFSAVRSGKPAMVRFLLANGALVSQTDNENSTALHVAASMKHYTIIRPLLEGGANIEARDGGGDTSLHIASDTGRYEAPYLLLTAGADIEARNASGQTALHIAAFQRSTIVLTLLLVKGANIHAVDNLGRTALHIAALERYTNSIAILLDKGANIEAQDLQGRKPLYNDSSTYQDLAVEEPNLEANMSDKDYMTNLLAPGFEYMASTERHEFEYVGDFRGPTFSQAGSFSYSNLPRELSSLKGRVVDNEELDKDRHPFAYNSDIR</sequence>
<feature type="repeat" description="ANK" evidence="3">
    <location>
        <begin position="1568"/>
        <end position="1600"/>
    </location>
</feature>
<feature type="coiled-coil region" evidence="4">
    <location>
        <begin position="236"/>
        <end position="263"/>
    </location>
</feature>
<feature type="repeat" description="ANK" evidence="3">
    <location>
        <begin position="1965"/>
        <end position="1997"/>
    </location>
</feature>
<feature type="repeat" description="ANK" evidence="3">
    <location>
        <begin position="852"/>
        <end position="884"/>
    </location>
</feature>
<feature type="domain" description="Nephrocystin 3-like N-terminal" evidence="8">
    <location>
        <begin position="311"/>
        <end position="483"/>
    </location>
</feature>
<dbReference type="STRING" id="5539.A0A3E2H2C4"/>
<dbReference type="SUPFAM" id="SSF48403">
    <property type="entry name" value="Ankyrin repeat"/>
    <property type="match status" value="4"/>
</dbReference>